<protein>
    <submittedName>
        <fullName evidence="2">Cupin</fullName>
    </submittedName>
</protein>
<dbReference type="Pfam" id="PF07883">
    <property type="entry name" value="Cupin_2"/>
    <property type="match status" value="1"/>
</dbReference>
<comment type="caution">
    <text evidence="2">The sequence shown here is derived from an EMBL/GenBank/DDBJ whole genome shotgun (WGS) entry which is preliminary data.</text>
</comment>
<evidence type="ECO:0000259" key="1">
    <source>
        <dbReference type="Pfam" id="PF07883"/>
    </source>
</evidence>
<dbReference type="InterPro" id="IPR014710">
    <property type="entry name" value="RmlC-like_jellyroll"/>
</dbReference>
<dbReference type="InterPro" id="IPR013096">
    <property type="entry name" value="Cupin_2"/>
</dbReference>
<reference evidence="2 3" key="1">
    <citation type="submission" date="2017-09" db="EMBL/GenBank/DDBJ databases">
        <title>High-quality draft genome sequence of Butyrivibrio fibrisolvens INBov1, isolated from cow rumen.</title>
        <authorList>
            <person name="Rodriguez Hernaez J."/>
            <person name="Rivarola M."/>
            <person name="Paniego N."/>
            <person name="Cravero S."/>
            <person name="Ceron Cucchi M."/>
            <person name="Martinez M.C."/>
        </authorList>
    </citation>
    <scope>NUCLEOTIDE SEQUENCE [LARGE SCALE GENOMIC DNA]</scope>
    <source>
        <strain evidence="2 3">INBov1</strain>
    </source>
</reference>
<evidence type="ECO:0000313" key="2">
    <source>
        <dbReference type="EMBL" id="PWT27138.1"/>
    </source>
</evidence>
<dbReference type="AlphaFoldDB" id="A0A317FZK7"/>
<dbReference type="InterPro" id="IPR011051">
    <property type="entry name" value="RmlC_Cupin_sf"/>
</dbReference>
<dbReference type="EMBL" id="NXNG01000001">
    <property type="protein sequence ID" value="PWT27138.1"/>
    <property type="molecule type" value="Genomic_DNA"/>
</dbReference>
<gene>
    <name evidence="2" type="ORF">CPT75_08490</name>
</gene>
<evidence type="ECO:0000313" key="3">
    <source>
        <dbReference type="Proteomes" id="UP000245488"/>
    </source>
</evidence>
<sequence length="141" mass="16345">MMTFPDFMFRNQNKIPSSQQNTPDIEGYYYTTNDGSQMAFWIYKADRVSKEHTHDYDEWMLCVEGEYLVTIDGEEHLLHAGNELFIPKGSLQGEKVKAGTRSIHAFGNYDPPNLEGRSTNQTFLPLMLWLIWLPPSARLPR</sequence>
<accession>A0A317FZK7</accession>
<keyword evidence="3" id="KW-1185">Reference proteome</keyword>
<dbReference type="SUPFAM" id="SSF51182">
    <property type="entry name" value="RmlC-like cupins"/>
    <property type="match status" value="1"/>
</dbReference>
<feature type="domain" description="Cupin type-2" evidence="1">
    <location>
        <begin position="41"/>
        <end position="89"/>
    </location>
</feature>
<dbReference type="Proteomes" id="UP000245488">
    <property type="component" value="Chromosome"/>
</dbReference>
<dbReference type="Gene3D" id="2.60.120.10">
    <property type="entry name" value="Jelly Rolls"/>
    <property type="match status" value="1"/>
</dbReference>
<name>A0A317FZK7_BUTFI</name>
<organism evidence="2 3">
    <name type="scientific">Butyrivibrio fibrisolvens</name>
    <dbReference type="NCBI Taxonomy" id="831"/>
    <lineage>
        <taxon>Bacteria</taxon>
        <taxon>Bacillati</taxon>
        <taxon>Bacillota</taxon>
        <taxon>Clostridia</taxon>
        <taxon>Lachnospirales</taxon>
        <taxon>Lachnospiraceae</taxon>
        <taxon>Butyrivibrio</taxon>
    </lineage>
</organism>
<proteinExistence type="predicted"/>